<keyword evidence="2" id="KW-0175">Coiled coil</keyword>
<dbReference type="GO" id="GO:0070206">
    <property type="term" value="P:protein trimerization"/>
    <property type="evidence" value="ECO:0007669"/>
    <property type="project" value="InterPro"/>
</dbReference>
<dbReference type="GO" id="GO:0043093">
    <property type="term" value="P:FtsZ-dependent cytokinesis"/>
    <property type="evidence" value="ECO:0007669"/>
    <property type="project" value="UniProtKB-UniRule"/>
</dbReference>
<dbReference type="GO" id="GO:0030288">
    <property type="term" value="C:outer membrane-bounded periplasmic space"/>
    <property type="evidence" value="ECO:0007669"/>
    <property type="project" value="UniProtKB-UniRule"/>
</dbReference>
<evidence type="ECO:0000256" key="4">
    <source>
        <dbReference type="SAM" id="MobiDB-lite"/>
    </source>
</evidence>
<evidence type="ECO:0000313" key="8">
    <source>
        <dbReference type="Proteomes" id="UP000199420"/>
    </source>
</evidence>
<feature type="coiled-coil region" evidence="2">
    <location>
        <begin position="63"/>
        <end position="97"/>
    </location>
</feature>
<keyword evidence="2" id="KW-0132">Cell division</keyword>
<evidence type="ECO:0000259" key="6">
    <source>
        <dbReference type="Pfam" id="PF16331"/>
    </source>
</evidence>
<evidence type="ECO:0000256" key="2">
    <source>
        <dbReference type="HAMAP-Rule" id="MF_02066"/>
    </source>
</evidence>
<feature type="domain" description="Outer membrane lipoprotein BamD-like" evidence="5">
    <location>
        <begin position="161"/>
        <end position="285"/>
    </location>
</feature>
<feature type="chain" id="PRO_5011801239" description="Cell division coordinator CpoB" evidence="2">
    <location>
        <begin position="32"/>
        <end position="291"/>
    </location>
</feature>
<keyword evidence="2" id="KW-0574">Periplasm</keyword>
<dbReference type="Gene3D" id="1.25.40.10">
    <property type="entry name" value="Tetratricopeptide repeat domain"/>
    <property type="match status" value="1"/>
</dbReference>
<name>A0A1H6YKY6_9GAMM</name>
<dbReference type="Pfam" id="PF13525">
    <property type="entry name" value="YfiO"/>
    <property type="match status" value="1"/>
</dbReference>
<proteinExistence type="inferred from homology"/>
<evidence type="ECO:0000313" key="7">
    <source>
        <dbReference type="EMBL" id="SEJ41961.1"/>
    </source>
</evidence>
<dbReference type="InterPro" id="IPR039565">
    <property type="entry name" value="BamD-like"/>
</dbReference>
<gene>
    <name evidence="2" type="primary">cpoB</name>
    <name evidence="7" type="ORF">SAMN04487997_3285</name>
</gene>
<dbReference type="Proteomes" id="UP000199420">
    <property type="component" value="Unassembled WGS sequence"/>
</dbReference>
<feature type="region of interest" description="Disordered" evidence="4">
    <location>
        <begin position="129"/>
        <end position="158"/>
    </location>
</feature>
<dbReference type="RefSeq" id="WP_175483799.1">
    <property type="nucleotide sequence ID" value="NZ_FNYC01000007.1"/>
</dbReference>
<dbReference type="NCBIfam" id="TIGR02795">
    <property type="entry name" value="tol_pal_ybgF"/>
    <property type="match status" value="1"/>
</dbReference>
<dbReference type="PROSITE" id="PS50005">
    <property type="entry name" value="TPR"/>
    <property type="match status" value="1"/>
</dbReference>
<keyword evidence="8" id="KW-1185">Reference proteome</keyword>
<dbReference type="InterPro" id="IPR014162">
    <property type="entry name" value="CpoB_C"/>
</dbReference>
<evidence type="ECO:0000259" key="5">
    <source>
        <dbReference type="Pfam" id="PF13525"/>
    </source>
</evidence>
<dbReference type="InterPro" id="IPR034706">
    <property type="entry name" value="CpoB"/>
</dbReference>
<evidence type="ECO:0000256" key="3">
    <source>
        <dbReference type="PROSITE-ProRule" id="PRU00339"/>
    </source>
</evidence>
<feature type="signal peptide" evidence="2">
    <location>
        <begin position="1"/>
        <end position="31"/>
    </location>
</feature>
<comment type="function">
    <text evidence="2">Mediates coordination of peptidoglycan synthesis and outer membrane constriction during cell division.</text>
</comment>
<reference evidence="7 8" key="1">
    <citation type="submission" date="2016-10" db="EMBL/GenBank/DDBJ databases">
        <authorList>
            <person name="de Groot N.N."/>
        </authorList>
    </citation>
    <scope>NUCLEOTIDE SEQUENCE [LARGE SCALE GENOMIC DNA]</scope>
    <source>
        <strain evidence="7 8">DSM 26515</strain>
    </source>
</reference>
<dbReference type="STRING" id="529704.SAMN02927913_3398"/>
<dbReference type="SUPFAM" id="SSF48452">
    <property type="entry name" value="TPR-like"/>
    <property type="match status" value="1"/>
</dbReference>
<dbReference type="InterPro" id="IPR011990">
    <property type="entry name" value="TPR-like_helical_dom_sf"/>
</dbReference>
<dbReference type="Pfam" id="PF16331">
    <property type="entry name" value="TolA_bind_tri"/>
    <property type="match status" value="1"/>
</dbReference>
<keyword evidence="1 2" id="KW-0732">Signal</keyword>
<keyword evidence="3" id="KW-0802">TPR repeat</keyword>
<comment type="similarity">
    <text evidence="2">Belongs to the CpoB family.</text>
</comment>
<keyword evidence="2" id="KW-0131">Cell cycle</keyword>
<dbReference type="AlphaFoldDB" id="A0A1H6YKY6"/>
<organism evidence="7 8">
    <name type="scientific">Frateuria terrea</name>
    <dbReference type="NCBI Taxonomy" id="529704"/>
    <lineage>
        <taxon>Bacteria</taxon>
        <taxon>Pseudomonadati</taxon>
        <taxon>Pseudomonadota</taxon>
        <taxon>Gammaproteobacteria</taxon>
        <taxon>Lysobacterales</taxon>
        <taxon>Rhodanobacteraceae</taxon>
        <taxon>Frateuria</taxon>
    </lineage>
</organism>
<dbReference type="Gene3D" id="1.20.5.110">
    <property type="match status" value="1"/>
</dbReference>
<comment type="subcellular location">
    <subcellularLocation>
        <location evidence="2">Periplasm</location>
    </subcellularLocation>
</comment>
<dbReference type="HAMAP" id="MF_02066">
    <property type="entry name" value="CpoB"/>
    <property type="match status" value="1"/>
</dbReference>
<accession>A0A1H6YKY6</accession>
<evidence type="ECO:0000256" key="1">
    <source>
        <dbReference type="ARBA" id="ARBA00022729"/>
    </source>
</evidence>
<dbReference type="EMBL" id="FNYC01000007">
    <property type="protein sequence ID" value="SEJ41961.1"/>
    <property type="molecule type" value="Genomic_DNA"/>
</dbReference>
<dbReference type="InterPro" id="IPR032519">
    <property type="entry name" value="YbgF_tri"/>
</dbReference>
<protein>
    <recommendedName>
        <fullName evidence="2">Cell division coordinator CpoB</fullName>
    </recommendedName>
</protein>
<feature type="repeat" description="TPR" evidence="3">
    <location>
        <begin position="201"/>
        <end position="234"/>
    </location>
</feature>
<sequence precursor="true">MKTVLAKQFKARLGMAGAIASAMLFAVPAFAQDSRLSLADRVTRLEQQAQAQNQGGTGMVNQVQQLQAQVQQLQGQVEELQHQLQEMQDKSKAQYIDLDSRLGRLEGNGAGTHTPAAGANAAPASAGSAAAAATPTGPAAPAQAPTAAPANGSSSPVAAPDAKAQAAYDAAFQALRGGDYAQASRGFRSFIQQYPANALTPNAWYWLGESYYVTMNYPVALEAFQRLLSQFPQSEKAPDALLKVGYSQLELKQADAGKATLQQVTSKYPNSRAASLAQERLRRLQLQSAVR</sequence>
<feature type="domain" description="YbgF trimerisation" evidence="6">
    <location>
        <begin position="37"/>
        <end position="110"/>
    </location>
</feature>
<dbReference type="InterPro" id="IPR019734">
    <property type="entry name" value="TPR_rpt"/>
</dbReference>